<organism evidence="3 4">
    <name type="scientific">Cryptococcus floricola</name>
    <dbReference type="NCBI Taxonomy" id="2591691"/>
    <lineage>
        <taxon>Eukaryota</taxon>
        <taxon>Fungi</taxon>
        <taxon>Dikarya</taxon>
        <taxon>Basidiomycota</taxon>
        <taxon>Agaricomycotina</taxon>
        <taxon>Tremellomycetes</taxon>
        <taxon>Tremellales</taxon>
        <taxon>Cryptococcaceae</taxon>
        <taxon>Cryptococcus</taxon>
    </lineage>
</organism>
<dbReference type="AlphaFoldDB" id="A0A5D3AN43"/>
<dbReference type="SUPFAM" id="SSF101152">
    <property type="entry name" value="Mob1/phocein"/>
    <property type="match status" value="1"/>
</dbReference>
<name>A0A5D3AN43_9TREE</name>
<feature type="compositionally biased region" description="Acidic residues" evidence="2">
    <location>
        <begin position="533"/>
        <end position="546"/>
    </location>
</feature>
<dbReference type="EMBL" id="NIDF01000109">
    <property type="protein sequence ID" value="TYJ52927.1"/>
    <property type="molecule type" value="Genomic_DNA"/>
</dbReference>
<keyword evidence="4" id="KW-1185">Reference proteome</keyword>
<feature type="binding site" evidence="1">
    <location>
        <position position="199"/>
    </location>
    <ligand>
        <name>Zn(2+)</name>
        <dbReference type="ChEBI" id="CHEBI:29105"/>
    </ligand>
</feature>
<proteinExistence type="predicted"/>
<dbReference type="InterPro" id="IPR005301">
    <property type="entry name" value="MOB_kinase_act_fam"/>
</dbReference>
<dbReference type="PANTHER" id="PTHR22599">
    <property type="entry name" value="MPS ONE BINDER KINASE ACTIVATOR-LIKE MOB"/>
    <property type="match status" value="1"/>
</dbReference>
<feature type="compositionally biased region" description="Basic and acidic residues" evidence="2">
    <location>
        <begin position="260"/>
        <end position="284"/>
    </location>
</feature>
<feature type="binding site" evidence="1">
    <location>
        <position position="204"/>
    </location>
    <ligand>
        <name>Zn(2+)</name>
        <dbReference type="ChEBI" id="CHEBI:29105"/>
    </ligand>
</feature>
<feature type="region of interest" description="Disordered" evidence="2">
    <location>
        <begin position="241"/>
        <end position="666"/>
    </location>
</feature>
<dbReference type="Gene3D" id="1.20.140.30">
    <property type="entry name" value="MOB kinase activator"/>
    <property type="match status" value="1"/>
</dbReference>
<sequence>MSRSSSLSSNASPLAMIIPTPAHGSTSYRLVRGTKLADIPPQPPLPPVPPLSDLDGPFQLAEYLSLKVRHDPHDVKGLVEVPGGDESVGGKGPDRNVWIYEHLRRIPIDLTPLITALLPVCNRDTCGPEMRGQDFTYFCVAHGNGTRECSSLDYILHTLDWTVALLNNPTHFPSRMQIPSASLSHFPSMFRRLSRIFSHTYFYHREAFELAESENSLYARFAGLCEAYELVGKDLLQIPNPNEHIGKPSADEEKEEEEVKDLRRDGKKERKLFDFGSEPEKEKDEEIEESEDFRHPSPFTPSSSPLPKKKLTTRGTLSRGKAPRTSMLWAHDAPEAEASSTSIPDTPIPESTDGQEASRKRSDSLGSTTSVVTAVHDTESEHPSEEIVEAAETPADTIIETPATAVDPSGPNEPVSLPDPADLNINETTPPALTEQEDPIDEKAPKDEIDLLEETGELPRAESSVAPLPPPTESEEEEQAPTPVKQGHMEASDESGQLVDEESGEKVEDDEGMEDVVLDDEKKELEDDVKAEVEDEEQSEEAEDEKVEPATVTPPPEPVGDLITREVGPDDVPEPAPEPKNDTTEPEPTASSALESSEELSPPLTPNSEGSEESDRQDATSSGSGSGAEGDKKGSVSKKTKKKAAQKARQKKRAAEAAAGGAVSPE</sequence>
<dbReference type="SMART" id="SM01388">
    <property type="entry name" value="Mob1_phocein"/>
    <property type="match status" value="1"/>
</dbReference>
<feature type="compositionally biased region" description="Low complexity" evidence="2">
    <location>
        <begin position="586"/>
        <end position="602"/>
    </location>
</feature>
<evidence type="ECO:0000256" key="1">
    <source>
        <dbReference type="PIRSR" id="PIRSR605301-1"/>
    </source>
</evidence>
<feature type="binding site" evidence="1">
    <location>
        <position position="121"/>
    </location>
    <ligand>
        <name>Zn(2+)</name>
        <dbReference type="ChEBI" id="CHEBI:29105"/>
    </ligand>
</feature>
<dbReference type="Proteomes" id="UP000322245">
    <property type="component" value="Unassembled WGS sequence"/>
</dbReference>
<accession>A0A5D3AN43</accession>
<feature type="compositionally biased region" description="Low complexity" evidence="2">
    <location>
        <begin position="656"/>
        <end position="666"/>
    </location>
</feature>
<feature type="binding site" evidence="1">
    <location>
        <position position="126"/>
    </location>
    <ligand>
        <name>Zn(2+)</name>
        <dbReference type="ChEBI" id="CHEBI:29105"/>
    </ligand>
</feature>
<feature type="compositionally biased region" description="Basic and acidic residues" evidence="2">
    <location>
        <begin position="376"/>
        <end position="385"/>
    </location>
</feature>
<feature type="compositionally biased region" description="Basic and acidic residues" evidence="2">
    <location>
        <begin position="519"/>
        <end position="532"/>
    </location>
</feature>
<comment type="caution">
    <text evidence="3">The sequence shown here is derived from an EMBL/GenBank/DDBJ whole genome shotgun (WGS) entry which is preliminary data.</text>
</comment>
<dbReference type="InterPro" id="IPR036703">
    <property type="entry name" value="MOB_kinase_act_sf"/>
</dbReference>
<protein>
    <recommendedName>
        <fullName evidence="5">Mob1/phocein</fullName>
    </recommendedName>
</protein>
<dbReference type="Pfam" id="PF03637">
    <property type="entry name" value="Mob1_phocein"/>
    <property type="match status" value="1"/>
</dbReference>
<reference evidence="3 4" key="1">
    <citation type="submission" date="2017-05" db="EMBL/GenBank/DDBJ databases">
        <title>The Genome Sequence of Tsuchiyaea wingfieldii DSM 27421.</title>
        <authorList>
            <person name="Cuomo C."/>
            <person name="Passer A."/>
            <person name="Billmyre B."/>
            <person name="Heitman J."/>
        </authorList>
    </citation>
    <scope>NUCLEOTIDE SEQUENCE [LARGE SCALE GENOMIC DNA]</scope>
    <source>
        <strain evidence="3 4">DSM 27421</strain>
    </source>
</reference>
<keyword evidence="1" id="KW-0479">Metal-binding</keyword>
<feature type="compositionally biased region" description="Acidic residues" evidence="2">
    <location>
        <begin position="499"/>
        <end position="518"/>
    </location>
</feature>
<evidence type="ECO:0000313" key="4">
    <source>
        <dbReference type="Proteomes" id="UP000322245"/>
    </source>
</evidence>
<keyword evidence="1" id="KW-0862">Zinc</keyword>
<feature type="compositionally biased region" description="Basic residues" evidence="2">
    <location>
        <begin position="635"/>
        <end position="652"/>
    </location>
</feature>
<evidence type="ECO:0000313" key="3">
    <source>
        <dbReference type="EMBL" id="TYJ52927.1"/>
    </source>
</evidence>
<gene>
    <name evidence="3" type="ORF">B9479_006438</name>
</gene>
<evidence type="ECO:0000256" key="2">
    <source>
        <dbReference type="SAM" id="MobiDB-lite"/>
    </source>
</evidence>
<evidence type="ECO:0008006" key="5">
    <source>
        <dbReference type="Google" id="ProtNLM"/>
    </source>
</evidence>